<dbReference type="PROSITE" id="PS50177">
    <property type="entry name" value="NTF2_DOMAIN"/>
    <property type="match status" value="1"/>
</dbReference>
<dbReference type="InterPro" id="IPR018222">
    <property type="entry name" value="Nuclear_transport_factor_2_euk"/>
</dbReference>
<dbReference type="InterPro" id="IPR002075">
    <property type="entry name" value="NTF2_dom"/>
</dbReference>
<name>A0A0H5RJY1_9EUKA</name>
<evidence type="ECO:0000259" key="3">
    <source>
        <dbReference type="PROSITE" id="PS50177"/>
    </source>
</evidence>
<comment type="subcellular location">
    <subcellularLocation>
        <location evidence="2">Cytoplasm</location>
    </subcellularLocation>
    <subcellularLocation>
        <location evidence="2">Nucleus</location>
    </subcellularLocation>
</comment>
<dbReference type="InterPro" id="IPR032710">
    <property type="entry name" value="NTF2-like_dom_sf"/>
</dbReference>
<evidence type="ECO:0000313" key="4">
    <source>
        <dbReference type="EMBL" id="CRZ09034.1"/>
    </source>
</evidence>
<dbReference type="GO" id="GO:0005737">
    <property type="term" value="C:cytoplasm"/>
    <property type="evidence" value="ECO:0007669"/>
    <property type="project" value="UniProtKB-SubCell"/>
</dbReference>
<dbReference type="Pfam" id="PF02136">
    <property type="entry name" value="NTF2"/>
    <property type="match status" value="1"/>
</dbReference>
<protein>
    <recommendedName>
        <fullName evidence="2">NTF2-related export protein</fullName>
    </recommendedName>
</protein>
<proteinExistence type="predicted"/>
<dbReference type="GO" id="GO:0005635">
    <property type="term" value="C:nuclear envelope"/>
    <property type="evidence" value="ECO:0007669"/>
    <property type="project" value="UniProtKB-ARBA"/>
</dbReference>
<dbReference type="EMBL" id="HACM01008592">
    <property type="protein sequence ID" value="CRZ09034.1"/>
    <property type="molecule type" value="Transcribed_RNA"/>
</dbReference>
<dbReference type="InterPro" id="IPR045875">
    <property type="entry name" value="NTF2"/>
</dbReference>
<evidence type="ECO:0000256" key="1">
    <source>
        <dbReference type="ARBA" id="ARBA00022490"/>
    </source>
</evidence>
<dbReference type="GO" id="GO:0051028">
    <property type="term" value="P:mRNA transport"/>
    <property type="evidence" value="ECO:0007669"/>
    <property type="project" value="UniProtKB-UniRule"/>
</dbReference>
<feature type="domain" description="NTF2" evidence="3">
    <location>
        <begin position="23"/>
        <end position="136"/>
    </location>
</feature>
<dbReference type="GO" id="GO:0006606">
    <property type="term" value="P:protein import into nucleus"/>
    <property type="evidence" value="ECO:0007669"/>
    <property type="project" value="UniProtKB-ARBA"/>
</dbReference>
<dbReference type="Gene3D" id="3.10.450.50">
    <property type="match status" value="1"/>
</dbReference>
<keyword evidence="2" id="KW-0813">Transport</keyword>
<reference evidence="4" key="1">
    <citation type="submission" date="2015-04" db="EMBL/GenBank/DDBJ databases">
        <title>The genome sequence of the plant pathogenic Rhizarian Plasmodiophora brassicae reveals insights in its biotrophic life cycle and the origin of chitin synthesis.</title>
        <authorList>
            <person name="Schwelm A."/>
            <person name="Fogelqvist J."/>
            <person name="Knaust A."/>
            <person name="Julke S."/>
            <person name="Lilja T."/>
            <person name="Dhandapani V."/>
            <person name="Bonilla-Rosso G."/>
            <person name="Karlsson M."/>
            <person name="Shevchenko A."/>
            <person name="Choi S.R."/>
            <person name="Kim H.G."/>
            <person name="Park J.Y."/>
            <person name="Lim Y.P."/>
            <person name="Ludwig-Muller J."/>
            <person name="Dixelius C."/>
        </authorList>
    </citation>
    <scope>NUCLEOTIDE SEQUENCE</scope>
    <source>
        <tissue evidence="4">Potato root galls</tissue>
    </source>
</reference>
<comment type="function">
    <text evidence="2">Has a role in nuclear-cytoplasmic transport of proteins and mRNAs.</text>
</comment>
<organism evidence="4">
    <name type="scientific">Spongospora subterranea</name>
    <dbReference type="NCBI Taxonomy" id="70186"/>
    <lineage>
        <taxon>Eukaryota</taxon>
        <taxon>Sar</taxon>
        <taxon>Rhizaria</taxon>
        <taxon>Endomyxa</taxon>
        <taxon>Phytomyxea</taxon>
        <taxon>Plasmodiophorida</taxon>
        <taxon>Plasmodiophoridae</taxon>
        <taxon>Spongospora</taxon>
    </lineage>
</organism>
<sequence length="139" mass="15660">RKSVAFEQLLFGIMANLAEMTKIAQAFVQHYYTTFDTNRAQLSSLYQAQSMLTFENDQYMGAEAIGTKLNSLPFRKVAHNILTLDVQPSGCGGILIVGCGDLKIDDEPNPLKYTQTFHIMPTQQGSWWVHNDLFRLNIG</sequence>
<keyword evidence="1 2" id="KW-0963">Cytoplasm</keyword>
<feature type="non-terminal residue" evidence="4">
    <location>
        <position position="1"/>
    </location>
</feature>
<keyword evidence="2" id="KW-0539">Nucleus</keyword>
<evidence type="ECO:0000256" key="2">
    <source>
        <dbReference type="RuleBase" id="RU369002"/>
    </source>
</evidence>
<dbReference type="AlphaFoldDB" id="A0A0H5RJY1"/>
<dbReference type="SUPFAM" id="SSF54427">
    <property type="entry name" value="NTF2-like"/>
    <property type="match status" value="1"/>
</dbReference>
<dbReference type="PANTHER" id="PTHR12612">
    <property type="entry name" value="NUCLEAR TRANSPORT FACTOR 2"/>
    <property type="match status" value="1"/>
</dbReference>
<dbReference type="FunFam" id="3.10.450.50:FF:000005">
    <property type="entry name" value="Nuclear transport factor 2"/>
    <property type="match status" value="1"/>
</dbReference>
<keyword evidence="2" id="KW-0653">Protein transport</keyword>
<dbReference type="CDD" id="cd00780">
    <property type="entry name" value="NTF2"/>
    <property type="match status" value="1"/>
</dbReference>
<accession>A0A0H5RJY1</accession>